<sequence length="194" mass="20592">MSSSNSNRGRSSTSRGRGNTDSTGTTGNNGESSASASSSSQNVPNPSSLVVMGPPTHIGGRPSTVHVSTIRGNVGNNGSTPDWRANAFFQDNVRRVLGPEHVGRWPDMMTMMNMTRVHVGENGVNNLDRAWNEREVEASARLRAWGVSDLVIAGLLGNPTVAVGPELLAQFGSWALDEHNRLEEVHGLGGFGES</sequence>
<feature type="compositionally biased region" description="Low complexity" evidence="1">
    <location>
        <begin position="1"/>
        <end position="48"/>
    </location>
</feature>
<reference evidence="2" key="2">
    <citation type="submission" date="2020-05" db="EMBL/GenBank/DDBJ databases">
        <authorList>
            <person name="Kim H.-S."/>
            <person name="Proctor R.H."/>
            <person name="Brown D.W."/>
        </authorList>
    </citation>
    <scope>NUCLEOTIDE SEQUENCE</scope>
    <source>
        <strain evidence="2">NRRL 20472</strain>
    </source>
</reference>
<evidence type="ECO:0000256" key="1">
    <source>
        <dbReference type="SAM" id="MobiDB-lite"/>
    </source>
</evidence>
<evidence type="ECO:0000313" key="3">
    <source>
        <dbReference type="Proteomes" id="UP000622797"/>
    </source>
</evidence>
<reference evidence="2" key="1">
    <citation type="journal article" date="2020" name="BMC Genomics">
        <title>Correction to: Identification and distribution of gene clusters required for synthesis of sphingolipid metabolism inhibitors in diverse species of the filamentous fungus Fusarium.</title>
        <authorList>
            <person name="Kim H.S."/>
            <person name="Lohmar J.M."/>
            <person name="Busman M."/>
            <person name="Brown D.W."/>
            <person name="Naumann T.A."/>
            <person name="Divon H.H."/>
            <person name="Lysoe E."/>
            <person name="Uhlig S."/>
            <person name="Proctor R.H."/>
        </authorList>
    </citation>
    <scope>NUCLEOTIDE SEQUENCE</scope>
    <source>
        <strain evidence="2">NRRL 20472</strain>
    </source>
</reference>
<dbReference type="EMBL" id="JABEXW010000097">
    <property type="protein sequence ID" value="KAF4971300.1"/>
    <property type="molecule type" value="Genomic_DNA"/>
</dbReference>
<dbReference type="OrthoDB" id="5034114at2759"/>
<protein>
    <submittedName>
        <fullName evidence="2">Uncharacterized protein</fullName>
    </submittedName>
</protein>
<name>A0A8H4XED6_9HYPO</name>
<evidence type="ECO:0000313" key="2">
    <source>
        <dbReference type="EMBL" id="KAF4971300.1"/>
    </source>
</evidence>
<gene>
    <name evidence="2" type="ORF">FSARC_1819</name>
</gene>
<keyword evidence="3" id="KW-1185">Reference proteome</keyword>
<organism evidence="2 3">
    <name type="scientific">Fusarium sarcochroum</name>
    <dbReference type="NCBI Taxonomy" id="1208366"/>
    <lineage>
        <taxon>Eukaryota</taxon>
        <taxon>Fungi</taxon>
        <taxon>Dikarya</taxon>
        <taxon>Ascomycota</taxon>
        <taxon>Pezizomycotina</taxon>
        <taxon>Sordariomycetes</taxon>
        <taxon>Hypocreomycetidae</taxon>
        <taxon>Hypocreales</taxon>
        <taxon>Nectriaceae</taxon>
        <taxon>Fusarium</taxon>
        <taxon>Fusarium lateritium species complex</taxon>
    </lineage>
</organism>
<comment type="caution">
    <text evidence="2">The sequence shown here is derived from an EMBL/GenBank/DDBJ whole genome shotgun (WGS) entry which is preliminary data.</text>
</comment>
<feature type="region of interest" description="Disordered" evidence="1">
    <location>
        <begin position="1"/>
        <end position="62"/>
    </location>
</feature>
<proteinExistence type="predicted"/>
<accession>A0A8H4XED6</accession>
<dbReference type="AlphaFoldDB" id="A0A8H4XED6"/>
<dbReference type="Proteomes" id="UP000622797">
    <property type="component" value="Unassembled WGS sequence"/>
</dbReference>